<comment type="similarity">
    <text evidence="1">Belongs to the myoviridae tail sheath protein family.</text>
</comment>
<dbReference type="OrthoDB" id="9767864at2"/>
<accession>A0A4Q1CFC0</accession>
<dbReference type="EMBL" id="SDHW01000006">
    <property type="protein sequence ID" value="RXK58337.1"/>
    <property type="molecule type" value="Genomic_DNA"/>
</dbReference>
<dbReference type="Gene3D" id="3.40.50.11780">
    <property type="match status" value="2"/>
</dbReference>
<proteinExistence type="inferred from homology"/>
<evidence type="ECO:0000256" key="1">
    <source>
        <dbReference type="ARBA" id="ARBA00008005"/>
    </source>
</evidence>
<dbReference type="Proteomes" id="UP000290204">
    <property type="component" value="Unassembled WGS sequence"/>
</dbReference>
<reference evidence="3 4" key="1">
    <citation type="submission" date="2019-01" db="EMBL/GenBank/DDBJ databases">
        <title>Lacibacter sp. strain TTM-7.</title>
        <authorList>
            <person name="Chen W.-M."/>
        </authorList>
    </citation>
    <scope>NUCLEOTIDE SEQUENCE [LARGE SCALE GENOMIC DNA]</scope>
    <source>
        <strain evidence="3 4">TTM-7</strain>
    </source>
</reference>
<evidence type="ECO:0000313" key="4">
    <source>
        <dbReference type="Proteomes" id="UP000290204"/>
    </source>
</evidence>
<dbReference type="AlphaFoldDB" id="A0A4Q1CFC0"/>
<protein>
    <submittedName>
        <fullName evidence="3">Phage tail protein</fullName>
    </submittedName>
</protein>
<dbReference type="PANTHER" id="PTHR35861:SF1">
    <property type="entry name" value="PHAGE TAIL SHEATH PROTEIN"/>
    <property type="match status" value="1"/>
</dbReference>
<dbReference type="RefSeq" id="WP_129132137.1">
    <property type="nucleotide sequence ID" value="NZ_SDHW01000006.1"/>
</dbReference>
<keyword evidence="4" id="KW-1185">Reference proteome</keyword>
<organism evidence="3 4">
    <name type="scientific">Lacibacter luteus</name>
    <dbReference type="NCBI Taxonomy" id="2508719"/>
    <lineage>
        <taxon>Bacteria</taxon>
        <taxon>Pseudomonadati</taxon>
        <taxon>Bacteroidota</taxon>
        <taxon>Chitinophagia</taxon>
        <taxon>Chitinophagales</taxon>
        <taxon>Chitinophagaceae</taxon>
        <taxon>Lacibacter</taxon>
    </lineage>
</organism>
<dbReference type="InterPro" id="IPR020287">
    <property type="entry name" value="Tail_sheath_C"/>
</dbReference>
<gene>
    <name evidence="3" type="ORF">ESA94_16985</name>
</gene>
<dbReference type="PANTHER" id="PTHR35861">
    <property type="match status" value="1"/>
</dbReference>
<evidence type="ECO:0000313" key="3">
    <source>
        <dbReference type="EMBL" id="RXK58337.1"/>
    </source>
</evidence>
<feature type="domain" description="Tail sheath protein C-terminal" evidence="2">
    <location>
        <begin position="537"/>
        <end position="641"/>
    </location>
</feature>
<dbReference type="InterPro" id="IPR052042">
    <property type="entry name" value="Tail_sheath_structural"/>
</dbReference>
<evidence type="ECO:0000259" key="2">
    <source>
        <dbReference type="Pfam" id="PF17482"/>
    </source>
</evidence>
<comment type="caution">
    <text evidence="3">The sequence shown here is derived from an EMBL/GenBank/DDBJ whole genome shotgun (WGS) entry which is preliminary data.</text>
</comment>
<name>A0A4Q1CFC0_9BACT</name>
<dbReference type="Pfam" id="PF17482">
    <property type="entry name" value="Phage_sheath_1C"/>
    <property type="match status" value="1"/>
</dbReference>
<sequence length="648" mass="69725">MATVYKTPGVYVEEIPKLPPSVAQVETALPAFIGYTKKATDGTTDLTKKPKRISSLVEFEQYFGGGAAPTVTEVNVDSNNNFVSAKVNNSFYMYDALRMFYANGGGDCYIVSVGKSETGTTVLPAHFTDGMAELEKEDAPTIILFPDAVALNDTDIATVQQAALLQCANLQDRFGLFDVKQADTLGATFRNNVGINNLRYGAVYTPWLKVSLPKTIRYTDVQTVINRAGISVTLAALTTDADVQALIGKTEQSYTDNTLVTTKTKALNPPNGVLSDKFASLLATFNAPAGNTDGNLQNLFDFVLSIGNQVDDFINAASPNGITNPDFKADLEAAVLSNFDPVFAEVVALNKEADDDIAAYADTDFIAMITAADWPQSNTAAGAAVPVPGLIDEANDNDRRIAAVNLLQPLFDEINTAYINLIVNSASSYTKTLDDSLALAFPAYKSIVTGVSNSMTVMPPSGAIAGVYAQVDRTRGVWKAPANVSLNNVVAPDAVFTAAQLDNLNVDAVAGKSVNAIRSFTGKGTLVFGARTLAGNDNEWRYISVRRFFNMVEESCKKSTEPFVFEPNDANTWVKVQGMIENFLTVLWRQGALQGAKPEHAFYVAVGLGKTMTPLDILEGRMIVEIGMAVVRPAEFIILQFSHKMAES</sequence>